<feature type="region of interest" description="Disordered" evidence="1">
    <location>
        <begin position="347"/>
        <end position="368"/>
    </location>
</feature>
<comment type="caution">
    <text evidence="4">The sequence shown here is derived from an EMBL/GenBank/DDBJ whole genome shotgun (WGS) entry which is preliminary data.</text>
</comment>
<organism evidence="4 5">
    <name type="scientific">Paenibacillus lemnae</name>
    <dbReference type="NCBI Taxonomy" id="1330551"/>
    <lineage>
        <taxon>Bacteria</taxon>
        <taxon>Bacillati</taxon>
        <taxon>Bacillota</taxon>
        <taxon>Bacilli</taxon>
        <taxon>Bacillales</taxon>
        <taxon>Paenibacillaceae</taxon>
        <taxon>Paenibacillus</taxon>
    </lineage>
</organism>
<dbReference type="Gene3D" id="3.40.50.720">
    <property type="entry name" value="NAD(P)-binding Rossmann-like Domain"/>
    <property type="match status" value="1"/>
</dbReference>
<evidence type="ECO:0000313" key="5">
    <source>
        <dbReference type="Proteomes" id="UP000565468"/>
    </source>
</evidence>
<dbReference type="InterPro" id="IPR052698">
    <property type="entry name" value="MoCofactor_Util/Proc"/>
</dbReference>
<name>A0A848M851_PAELE</name>
<dbReference type="Pfam" id="PF02625">
    <property type="entry name" value="XdhC_CoxI"/>
    <property type="match status" value="1"/>
</dbReference>
<evidence type="ECO:0000256" key="1">
    <source>
        <dbReference type="SAM" id="MobiDB-lite"/>
    </source>
</evidence>
<feature type="domain" description="XdhC- CoxI" evidence="2">
    <location>
        <begin position="13"/>
        <end position="78"/>
    </location>
</feature>
<evidence type="ECO:0000259" key="2">
    <source>
        <dbReference type="Pfam" id="PF02625"/>
    </source>
</evidence>
<dbReference type="EMBL" id="JABBPN010000009">
    <property type="protein sequence ID" value="NMO96391.1"/>
    <property type="molecule type" value="Genomic_DNA"/>
</dbReference>
<evidence type="ECO:0000259" key="3">
    <source>
        <dbReference type="Pfam" id="PF13478"/>
    </source>
</evidence>
<dbReference type="PANTHER" id="PTHR30388">
    <property type="entry name" value="ALDEHYDE OXIDOREDUCTASE MOLYBDENUM COFACTOR ASSEMBLY PROTEIN"/>
    <property type="match status" value="1"/>
</dbReference>
<protein>
    <submittedName>
        <fullName evidence="4">XdhC family protein</fullName>
    </submittedName>
</protein>
<dbReference type="Pfam" id="PF13478">
    <property type="entry name" value="XdhC_C"/>
    <property type="match status" value="1"/>
</dbReference>
<dbReference type="InterPro" id="IPR003777">
    <property type="entry name" value="XdhC_CoxI"/>
</dbReference>
<sequence length="368" mass="40126">MKELLAALKRCKEDRLPCVIAAIIQVEGSSYRKEGARCIITSSGQVVGILSGGCIEEDIAAHASEVFLQGRPKKLVYDFRSGEDDLWGLGAGCNGAITVWLELFDPVQFPEAAASILEDYEDRDRCTVPYYACTVLDSNVPERYAPGERWKAAEGSKCGPFSLPPGSCGIVQGEIEGGIVEIFAERIQPVPRLTVIGAGADAELMTQMACMMGWHVSVAYHETARAVKENFPAAHELHHVPRGDFTRLPLHRRHYVLVMSHNLELDIAAAGQLLPHEDVVYMGILGSKSRINRIMEELQAEGLVNSRHLGKLHAPVGLNLGGETPQEITLSIMAEMVSHWHGASAQPMRTTKSAGLNGHVLPGRRKHG</sequence>
<dbReference type="Proteomes" id="UP000565468">
    <property type="component" value="Unassembled WGS sequence"/>
</dbReference>
<dbReference type="PANTHER" id="PTHR30388:SF6">
    <property type="entry name" value="XANTHINE DEHYDROGENASE SUBUNIT A-RELATED"/>
    <property type="match status" value="1"/>
</dbReference>
<dbReference type="InterPro" id="IPR027051">
    <property type="entry name" value="XdhC_Rossmann_dom"/>
</dbReference>
<reference evidence="4 5" key="1">
    <citation type="submission" date="2020-04" db="EMBL/GenBank/DDBJ databases">
        <title>Paenibacillus algicola sp. nov., a novel marine bacterium producing alginate lyase.</title>
        <authorList>
            <person name="Huang H."/>
        </authorList>
    </citation>
    <scope>NUCLEOTIDE SEQUENCE [LARGE SCALE GENOMIC DNA]</scope>
    <source>
        <strain evidence="4 5">L7-75</strain>
    </source>
</reference>
<gene>
    <name evidence="4" type="ORF">HII30_11475</name>
</gene>
<evidence type="ECO:0000313" key="4">
    <source>
        <dbReference type="EMBL" id="NMO96391.1"/>
    </source>
</evidence>
<accession>A0A848M851</accession>
<feature type="domain" description="XdhC Rossmann" evidence="3">
    <location>
        <begin position="193"/>
        <end position="336"/>
    </location>
</feature>
<proteinExistence type="predicted"/>
<dbReference type="RefSeq" id="WP_169505168.1">
    <property type="nucleotide sequence ID" value="NZ_JABBPN010000009.1"/>
</dbReference>
<keyword evidence="5" id="KW-1185">Reference proteome</keyword>
<dbReference type="AlphaFoldDB" id="A0A848M851"/>